<evidence type="ECO:0000313" key="8">
    <source>
        <dbReference type="Proteomes" id="UP000183107"/>
    </source>
</evidence>
<dbReference type="RefSeq" id="WP_074797587.1">
    <property type="nucleotide sequence ID" value="NZ_FOVJ01000005.1"/>
</dbReference>
<evidence type="ECO:0000313" key="7">
    <source>
        <dbReference type="EMBL" id="SFN94089.1"/>
    </source>
</evidence>
<sequence>MRYLMWFLRILLFLLLLGFTVRNIETVTLHYYFGYEWNAPLVLIILLCFALGVAIGVGSCLGKIFRQKREINTYRKRYKISDEHG</sequence>
<dbReference type="AlphaFoldDB" id="A0A1I5D4F0"/>
<evidence type="ECO:0000259" key="6">
    <source>
        <dbReference type="Pfam" id="PF06305"/>
    </source>
</evidence>
<dbReference type="STRING" id="1266925.GCA_000619905_02486"/>
<keyword evidence="1" id="KW-1003">Cell membrane</keyword>
<accession>A0A1I5D4F0</accession>
<dbReference type="InterPro" id="IPR010445">
    <property type="entry name" value="LapA_dom"/>
</dbReference>
<feature type="transmembrane region" description="Helical" evidence="5">
    <location>
        <begin position="42"/>
        <end position="65"/>
    </location>
</feature>
<keyword evidence="3 5" id="KW-1133">Transmembrane helix</keyword>
<dbReference type="EMBL" id="FOVJ01000005">
    <property type="protein sequence ID" value="SFN94089.1"/>
    <property type="molecule type" value="Genomic_DNA"/>
</dbReference>
<feature type="domain" description="Lipopolysaccharide assembly protein A" evidence="6">
    <location>
        <begin position="23"/>
        <end position="79"/>
    </location>
</feature>
<name>A0A1I5D4F0_9PROT</name>
<gene>
    <name evidence="7" type="ORF">SAMN05216386_2200</name>
</gene>
<dbReference type="OrthoDB" id="7066519at2"/>
<reference evidence="8" key="1">
    <citation type="submission" date="2016-10" db="EMBL/GenBank/DDBJ databases">
        <authorList>
            <person name="Varghese N."/>
        </authorList>
    </citation>
    <scope>NUCLEOTIDE SEQUENCE [LARGE SCALE GENOMIC DNA]</scope>
    <source>
        <strain evidence="8">Nsp8</strain>
    </source>
</reference>
<dbReference type="Proteomes" id="UP000183107">
    <property type="component" value="Unassembled WGS sequence"/>
</dbReference>
<keyword evidence="4 5" id="KW-0472">Membrane</keyword>
<proteinExistence type="predicted"/>
<protein>
    <submittedName>
        <fullName evidence="7">Uncharacterized integral membrane protein</fullName>
    </submittedName>
</protein>
<dbReference type="GO" id="GO:0005886">
    <property type="term" value="C:plasma membrane"/>
    <property type="evidence" value="ECO:0007669"/>
    <property type="project" value="InterPro"/>
</dbReference>
<evidence type="ECO:0000256" key="1">
    <source>
        <dbReference type="ARBA" id="ARBA00022475"/>
    </source>
</evidence>
<evidence type="ECO:0000256" key="2">
    <source>
        <dbReference type="ARBA" id="ARBA00022692"/>
    </source>
</evidence>
<keyword evidence="2 5" id="KW-0812">Transmembrane</keyword>
<keyword evidence="8" id="KW-1185">Reference proteome</keyword>
<evidence type="ECO:0000256" key="4">
    <source>
        <dbReference type="ARBA" id="ARBA00023136"/>
    </source>
</evidence>
<evidence type="ECO:0000256" key="3">
    <source>
        <dbReference type="ARBA" id="ARBA00022989"/>
    </source>
</evidence>
<dbReference type="Pfam" id="PF06305">
    <property type="entry name" value="LapA_dom"/>
    <property type="match status" value="1"/>
</dbReference>
<evidence type="ECO:0000256" key="5">
    <source>
        <dbReference type="SAM" id="Phobius"/>
    </source>
</evidence>
<organism evidence="7 8">
    <name type="scientific">Nitrosospira briensis</name>
    <dbReference type="NCBI Taxonomy" id="35799"/>
    <lineage>
        <taxon>Bacteria</taxon>
        <taxon>Pseudomonadati</taxon>
        <taxon>Pseudomonadota</taxon>
        <taxon>Betaproteobacteria</taxon>
        <taxon>Nitrosomonadales</taxon>
        <taxon>Nitrosomonadaceae</taxon>
        <taxon>Nitrosospira</taxon>
    </lineage>
</organism>